<evidence type="ECO:0000256" key="2">
    <source>
        <dbReference type="SAM" id="SignalP"/>
    </source>
</evidence>
<dbReference type="Proteomes" id="UP000800035">
    <property type="component" value="Unassembled WGS sequence"/>
</dbReference>
<organism evidence="3 4">
    <name type="scientific">Byssothecium circinans</name>
    <dbReference type="NCBI Taxonomy" id="147558"/>
    <lineage>
        <taxon>Eukaryota</taxon>
        <taxon>Fungi</taxon>
        <taxon>Dikarya</taxon>
        <taxon>Ascomycota</taxon>
        <taxon>Pezizomycotina</taxon>
        <taxon>Dothideomycetes</taxon>
        <taxon>Pleosporomycetidae</taxon>
        <taxon>Pleosporales</taxon>
        <taxon>Massarineae</taxon>
        <taxon>Massarinaceae</taxon>
        <taxon>Byssothecium</taxon>
    </lineage>
</organism>
<dbReference type="EMBL" id="ML976995">
    <property type="protein sequence ID" value="KAF1955408.1"/>
    <property type="molecule type" value="Genomic_DNA"/>
</dbReference>
<evidence type="ECO:0000256" key="1">
    <source>
        <dbReference type="SAM" id="MobiDB-lite"/>
    </source>
</evidence>
<accession>A0A6A5TSM9</accession>
<evidence type="ECO:0000313" key="3">
    <source>
        <dbReference type="EMBL" id="KAF1955408.1"/>
    </source>
</evidence>
<reference evidence="3" key="1">
    <citation type="journal article" date="2020" name="Stud. Mycol.">
        <title>101 Dothideomycetes genomes: a test case for predicting lifestyles and emergence of pathogens.</title>
        <authorList>
            <person name="Haridas S."/>
            <person name="Albert R."/>
            <person name="Binder M."/>
            <person name="Bloem J."/>
            <person name="Labutti K."/>
            <person name="Salamov A."/>
            <person name="Andreopoulos B."/>
            <person name="Baker S."/>
            <person name="Barry K."/>
            <person name="Bills G."/>
            <person name="Bluhm B."/>
            <person name="Cannon C."/>
            <person name="Castanera R."/>
            <person name="Culley D."/>
            <person name="Daum C."/>
            <person name="Ezra D."/>
            <person name="Gonzalez J."/>
            <person name="Henrissat B."/>
            <person name="Kuo A."/>
            <person name="Liang C."/>
            <person name="Lipzen A."/>
            <person name="Lutzoni F."/>
            <person name="Magnuson J."/>
            <person name="Mondo S."/>
            <person name="Nolan M."/>
            <person name="Ohm R."/>
            <person name="Pangilinan J."/>
            <person name="Park H.-J."/>
            <person name="Ramirez L."/>
            <person name="Alfaro M."/>
            <person name="Sun H."/>
            <person name="Tritt A."/>
            <person name="Yoshinaga Y."/>
            <person name="Zwiers L.-H."/>
            <person name="Turgeon B."/>
            <person name="Goodwin S."/>
            <person name="Spatafora J."/>
            <person name="Crous P."/>
            <person name="Grigoriev I."/>
        </authorList>
    </citation>
    <scope>NUCLEOTIDE SEQUENCE</scope>
    <source>
        <strain evidence="3">CBS 675.92</strain>
    </source>
</reference>
<keyword evidence="2" id="KW-0732">Signal</keyword>
<dbReference type="OrthoDB" id="3749155at2759"/>
<feature type="region of interest" description="Disordered" evidence="1">
    <location>
        <begin position="208"/>
        <end position="235"/>
    </location>
</feature>
<gene>
    <name evidence="3" type="ORF">CC80DRAFT_505735</name>
</gene>
<proteinExistence type="predicted"/>
<keyword evidence="4" id="KW-1185">Reference proteome</keyword>
<feature type="compositionally biased region" description="Acidic residues" evidence="1">
    <location>
        <begin position="253"/>
        <end position="315"/>
    </location>
</feature>
<sequence>MRVDLVVYLALLGTAADAYAIAPRGDSPWRPKTRDPHFFNLKVNDKCGRWSGKTKHWQCPLEGYAIRLEKGIAVATPYSPWWDPKLATFFVDDDTQLYTVSKEPLQLYVDGVTGAVKYTKVGWLPPSAISTSFYHTGNNPLSLIDPSPSFLTWPSTLGIAFKGYWAFCPLGETGQYQLFVNNRNFDPQGVRKDRCKYRQLAAVNANPWKKVPSGSYHGPPHGGPGGSDGGHSLYAAPEADADGAEYSDYNVENVDDLDATAADYEGDAESAEDSSEPDEGAEDSSEPDESAEADDVSEADDASEVDDASEADYSA</sequence>
<name>A0A6A5TSM9_9PLEO</name>
<protein>
    <submittedName>
        <fullName evidence="3">Uncharacterized protein</fullName>
    </submittedName>
</protein>
<dbReference type="AlphaFoldDB" id="A0A6A5TSM9"/>
<evidence type="ECO:0000313" key="4">
    <source>
        <dbReference type="Proteomes" id="UP000800035"/>
    </source>
</evidence>
<feature type="signal peptide" evidence="2">
    <location>
        <begin position="1"/>
        <end position="20"/>
    </location>
</feature>
<feature type="chain" id="PRO_5025350997" evidence="2">
    <location>
        <begin position="21"/>
        <end position="315"/>
    </location>
</feature>
<feature type="region of interest" description="Disordered" evidence="1">
    <location>
        <begin position="250"/>
        <end position="315"/>
    </location>
</feature>